<organism evidence="2 3">
    <name type="scientific">Staurois parvus</name>
    <dbReference type="NCBI Taxonomy" id="386267"/>
    <lineage>
        <taxon>Eukaryota</taxon>
        <taxon>Metazoa</taxon>
        <taxon>Chordata</taxon>
        <taxon>Craniata</taxon>
        <taxon>Vertebrata</taxon>
        <taxon>Euteleostomi</taxon>
        <taxon>Amphibia</taxon>
        <taxon>Batrachia</taxon>
        <taxon>Anura</taxon>
        <taxon>Neobatrachia</taxon>
        <taxon>Ranoidea</taxon>
        <taxon>Ranidae</taxon>
        <taxon>Staurois</taxon>
    </lineage>
</organism>
<feature type="compositionally biased region" description="Basic and acidic residues" evidence="1">
    <location>
        <begin position="12"/>
        <end position="30"/>
    </location>
</feature>
<accession>A0ABN9EFT8</accession>
<protein>
    <submittedName>
        <fullName evidence="2">Uncharacterized protein</fullName>
    </submittedName>
</protein>
<comment type="caution">
    <text evidence="2">The sequence shown here is derived from an EMBL/GenBank/DDBJ whole genome shotgun (WGS) entry which is preliminary data.</text>
</comment>
<evidence type="ECO:0000313" key="3">
    <source>
        <dbReference type="Proteomes" id="UP001162483"/>
    </source>
</evidence>
<evidence type="ECO:0000256" key="1">
    <source>
        <dbReference type="SAM" id="MobiDB-lite"/>
    </source>
</evidence>
<dbReference type="Proteomes" id="UP001162483">
    <property type="component" value="Unassembled WGS sequence"/>
</dbReference>
<dbReference type="EMBL" id="CATNWA010015476">
    <property type="protein sequence ID" value="CAI9583754.1"/>
    <property type="molecule type" value="Genomic_DNA"/>
</dbReference>
<keyword evidence="3" id="KW-1185">Reference proteome</keyword>
<gene>
    <name evidence="2" type="ORF">SPARVUS_LOCUS9867103</name>
</gene>
<evidence type="ECO:0000313" key="2">
    <source>
        <dbReference type="EMBL" id="CAI9583754.1"/>
    </source>
</evidence>
<proteinExistence type="predicted"/>
<sequence length="43" mass="4887">MVRQARGFNRRRSAEVRIKAGSADRQEHRIPGTGAHGKHTPRH</sequence>
<feature type="region of interest" description="Disordered" evidence="1">
    <location>
        <begin position="1"/>
        <end position="43"/>
    </location>
</feature>
<name>A0ABN9EFT8_9NEOB</name>
<reference evidence="2" key="1">
    <citation type="submission" date="2023-05" db="EMBL/GenBank/DDBJ databases">
        <authorList>
            <person name="Stuckert A."/>
        </authorList>
    </citation>
    <scope>NUCLEOTIDE SEQUENCE</scope>
</reference>